<dbReference type="OrthoDB" id="6773865at2759"/>
<feature type="domain" description="DDE Tnp4" evidence="3">
    <location>
        <begin position="7"/>
        <end position="130"/>
    </location>
</feature>
<dbReference type="Proteomes" id="UP000801492">
    <property type="component" value="Unassembled WGS sequence"/>
</dbReference>
<reference evidence="4" key="1">
    <citation type="submission" date="2019-08" db="EMBL/GenBank/DDBJ databases">
        <title>The genome of the North American firefly Photinus pyralis.</title>
        <authorList>
            <consortium name="Photinus pyralis genome working group"/>
            <person name="Fallon T.R."/>
            <person name="Sander Lower S.E."/>
            <person name="Weng J.-K."/>
        </authorList>
    </citation>
    <scope>NUCLEOTIDE SEQUENCE</scope>
    <source>
        <strain evidence="4">TRF0915ILg1</strain>
        <tissue evidence="4">Whole body</tissue>
    </source>
</reference>
<dbReference type="EMBL" id="VTPC01005931">
    <property type="protein sequence ID" value="KAF2895420.1"/>
    <property type="molecule type" value="Genomic_DNA"/>
</dbReference>
<accession>A0A8K0D6F1</accession>
<keyword evidence="2" id="KW-0479">Metal-binding</keyword>
<evidence type="ECO:0000313" key="4">
    <source>
        <dbReference type="EMBL" id="KAF2895420.1"/>
    </source>
</evidence>
<sequence>MHTTSCVNRKGYHSVLLQGICDHNGLFIDVFTGFPGSVHDQMLFTNSDVYTRIQNGTVNFDNKHLIGDKAYQLSSYFMVPFKRTFGFNKTSKKLQHHPQQNPCCNSKYVCSSKRKVLQIKIHSNSTNGSISIAYSNCLHSSQPLRIKW</sequence>
<gene>
    <name evidence="4" type="ORF">ILUMI_10757</name>
</gene>
<evidence type="ECO:0000259" key="3">
    <source>
        <dbReference type="Pfam" id="PF13359"/>
    </source>
</evidence>
<comment type="cofactor">
    <cofactor evidence="1">
        <name>a divalent metal cation</name>
        <dbReference type="ChEBI" id="CHEBI:60240"/>
    </cofactor>
</comment>
<dbReference type="GO" id="GO:0046872">
    <property type="term" value="F:metal ion binding"/>
    <property type="evidence" value="ECO:0007669"/>
    <property type="project" value="UniProtKB-KW"/>
</dbReference>
<dbReference type="InterPro" id="IPR027806">
    <property type="entry name" value="HARBI1_dom"/>
</dbReference>
<dbReference type="Pfam" id="PF13359">
    <property type="entry name" value="DDE_Tnp_4"/>
    <property type="match status" value="1"/>
</dbReference>
<dbReference type="AlphaFoldDB" id="A0A8K0D6F1"/>
<proteinExistence type="predicted"/>
<evidence type="ECO:0000313" key="5">
    <source>
        <dbReference type="Proteomes" id="UP000801492"/>
    </source>
</evidence>
<evidence type="ECO:0000256" key="1">
    <source>
        <dbReference type="ARBA" id="ARBA00001968"/>
    </source>
</evidence>
<keyword evidence="5" id="KW-1185">Reference proteome</keyword>
<protein>
    <recommendedName>
        <fullName evidence="3">DDE Tnp4 domain-containing protein</fullName>
    </recommendedName>
</protein>
<comment type="caution">
    <text evidence="4">The sequence shown here is derived from an EMBL/GenBank/DDBJ whole genome shotgun (WGS) entry which is preliminary data.</text>
</comment>
<organism evidence="4 5">
    <name type="scientific">Ignelater luminosus</name>
    <name type="common">Cucubano</name>
    <name type="synonym">Pyrophorus luminosus</name>
    <dbReference type="NCBI Taxonomy" id="2038154"/>
    <lineage>
        <taxon>Eukaryota</taxon>
        <taxon>Metazoa</taxon>
        <taxon>Ecdysozoa</taxon>
        <taxon>Arthropoda</taxon>
        <taxon>Hexapoda</taxon>
        <taxon>Insecta</taxon>
        <taxon>Pterygota</taxon>
        <taxon>Neoptera</taxon>
        <taxon>Endopterygota</taxon>
        <taxon>Coleoptera</taxon>
        <taxon>Polyphaga</taxon>
        <taxon>Elateriformia</taxon>
        <taxon>Elateroidea</taxon>
        <taxon>Elateridae</taxon>
        <taxon>Agrypninae</taxon>
        <taxon>Pyrophorini</taxon>
        <taxon>Ignelater</taxon>
    </lineage>
</organism>
<evidence type="ECO:0000256" key="2">
    <source>
        <dbReference type="ARBA" id="ARBA00022723"/>
    </source>
</evidence>
<name>A0A8K0D6F1_IGNLU</name>